<evidence type="ECO:0000313" key="1">
    <source>
        <dbReference type="Proteomes" id="UP001652628"/>
    </source>
</evidence>
<protein>
    <submittedName>
        <fullName evidence="2">Uncharacterized protein</fullName>
    </submittedName>
</protein>
<gene>
    <name evidence="2" type="primary">LOC108004632</name>
</gene>
<evidence type="ECO:0000313" key="2">
    <source>
        <dbReference type="RefSeq" id="XP_016923061.2"/>
    </source>
</evidence>
<sequence>MEEKTFWRLQQAHQRQRKEWDRIGRRLKRLTGKRSSDLLLHDPLLQPPYAADPGQRMWMRMSGGQQVAMPMNQKQATTQKRRNQPHKSFKFSSSKDNLLVVGHRLQMHQPPGRRHVQLQDATGSSQPRQQMEEYVYFYPVNCCELEHGSPPGQVEEPYLVVDPRFMAELLDELLLDAGKPI</sequence>
<keyword evidence="1" id="KW-1185">Reference proteome</keyword>
<dbReference type="GeneID" id="108004632"/>
<dbReference type="AlphaFoldDB" id="A0AB39YW89"/>
<reference evidence="2" key="1">
    <citation type="submission" date="2025-08" db="UniProtKB">
        <authorList>
            <consortium name="RefSeq"/>
        </authorList>
    </citation>
    <scope>IDENTIFICATION</scope>
</reference>
<dbReference type="Proteomes" id="UP001652628">
    <property type="component" value="Chromosome X"/>
</dbReference>
<name>A0AB39YW89_DROSZ</name>
<dbReference type="RefSeq" id="XP_016923061.2">
    <property type="nucleotide sequence ID" value="XM_017067572.4"/>
</dbReference>
<proteinExistence type="predicted"/>
<organism evidence="1 2">
    <name type="scientific">Drosophila suzukii</name>
    <name type="common">Spotted-wing drosophila fruit fly</name>
    <dbReference type="NCBI Taxonomy" id="28584"/>
    <lineage>
        <taxon>Eukaryota</taxon>
        <taxon>Metazoa</taxon>
        <taxon>Ecdysozoa</taxon>
        <taxon>Arthropoda</taxon>
        <taxon>Hexapoda</taxon>
        <taxon>Insecta</taxon>
        <taxon>Pterygota</taxon>
        <taxon>Neoptera</taxon>
        <taxon>Endopterygota</taxon>
        <taxon>Diptera</taxon>
        <taxon>Brachycera</taxon>
        <taxon>Muscomorpha</taxon>
        <taxon>Ephydroidea</taxon>
        <taxon>Drosophilidae</taxon>
        <taxon>Drosophila</taxon>
        <taxon>Sophophora</taxon>
    </lineage>
</organism>
<accession>A0AB39YW89</accession>